<gene>
    <name evidence="3" type="ORF">B0H67DRAFT_484476</name>
</gene>
<dbReference type="Pfam" id="PF03765">
    <property type="entry name" value="CRAL_TRIO_N"/>
    <property type="match status" value="1"/>
</dbReference>
<dbReference type="GO" id="GO:0071944">
    <property type="term" value="C:cell periphery"/>
    <property type="evidence" value="ECO:0007669"/>
    <property type="project" value="UniProtKB-ARBA"/>
</dbReference>
<feature type="domain" description="CRAL-TRIO" evidence="2">
    <location>
        <begin position="125"/>
        <end position="280"/>
    </location>
</feature>
<accession>A0AA40APJ2</accession>
<dbReference type="FunFam" id="3.40.525.10:FF:000013">
    <property type="entry name" value="Phosphatidylinositol transfer protein PDR16"/>
    <property type="match status" value="1"/>
</dbReference>
<dbReference type="CDD" id="cd00170">
    <property type="entry name" value="SEC14"/>
    <property type="match status" value="1"/>
</dbReference>
<dbReference type="GO" id="GO:0016491">
    <property type="term" value="F:oxidoreductase activity"/>
    <property type="evidence" value="ECO:0007669"/>
    <property type="project" value="InterPro"/>
</dbReference>
<dbReference type="Proteomes" id="UP001172102">
    <property type="component" value="Unassembled WGS sequence"/>
</dbReference>
<reference evidence="3" key="1">
    <citation type="submission" date="2023-06" db="EMBL/GenBank/DDBJ databases">
        <title>Genome-scale phylogeny and comparative genomics of the fungal order Sordariales.</title>
        <authorList>
            <consortium name="Lawrence Berkeley National Laboratory"/>
            <person name="Hensen N."/>
            <person name="Bonometti L."/>
            <person name="Westerberg I."/>
            <person name="Brannstrom I.O."/>
            <person name="Guillou S."/>
            <person name="Cros-Aarteil S."/>
            <person name="Calhoun S."/>
            <person name="Haridas S."/>
            <person name="Kuo A."/>
            <person name="Mondo S."/>
            <person name="Pangilinan J."/>
            <person name="Riley R."/>
            <person name="Labutti K."/>
            <person name="Andreopoulos B."/>
            <person name="Lipzen A."/>
            <person name="Chen C."/>
            <person name="Yanf M."/>
            <person name="Daum C."/>
            <person name="Ng V."/>
            <person name="Clum A."/>
            <person name="Steindorff A."/>
            <person name="Ohm R."/>
            <person name="Martin F."/>
            <person name="Silar P."/>
            <person name="Natvig D."/>
            <person name="Lalanne C."/>
            <person name="Gautier V."/>
            <person name="Ament-Velasquez S.L."/>
            <person name="Kruys A."/>
            <person name="Hutchinson M.I."/>
            <person name="Powell A.J."/>
            <person name="Barry K."/>
            <person name="Miller A.N."/>
            <person name="Grigoriev I.V."/>
            <person name="Debuchy R."/>
            <person name="Gladieux P."/>
            <person name="Thoren M.H."/>
            <person name="Johannesson H."/>
        </authorList>
    </citation>
    <scope>NUCLEOTIDE SEQUENCE</scope>
    <source>
        <strain evidence="3">SMH4607-1</strain>
    </source>
</reference>
<dbReference type="Gene3D" id="3.40.525.10">
    <property type="entry name" value="CRAL-TRIO lipid binding domain"/>
    <property type="match status" value="1"/>
</dbReference>
<dbReference type="InterPro" id="IPR020843">
    <property type="entry name" value="ER"/>
</dbReference>
<evidence type="ECO:0000313" key="4">
    <source>
        <dbReference type="Proteomes" id="UP001172102"/>
    </source>
</evidence>
<dbReference type="SMART" id="SM01100">
    <property type="entry name" value="CRAL_TRIO_N"/>
    <property type="match status" value="1"/>
</dbReference>
<dbReference type="SUPFAM" id="SSF46938">
    <property type="entry name" value="CRAL/TRIO N-terminal domain"/>
    <property type="match status" value="1"/>
</dbReference>
<dbReference type="SUPFAM" id="SSF51735">
    <property type="entry name" value="NAD(P)-binding Rossmann-fold domains"/>
    <property type="match status" value="1"/>
</dbReference>
<comment type="caution">
    <text evidence="3">The sequence shown here is derived from an EMBL/GenBank/DDBJ whole genome shotgun (WGS) entry which is preliminary data.</text>
</comment>
<dbReference type="InterPro" id="IPR036865">
    <property type="entry name" value="CRAL-TRIO_dom_sf"/>
</dbReference>
<dbReference type="InterPro" id="IPR052578">
    <property type="entry name" value="PI_Transfer_CRAL-TRIO"/>
</dbReference>
<dbReference type="SUPFAM" id="SSF52087">
    <property type="entry name" value="CRAL/TRIO domain"/>
    <property type="match status" value="1"/>
</dbReference>
<organism evidence="3 4">
    <name type="scientific">Lasiosphaeris hirsuta</name>
    <dbReference type="NCBI Taxonomy" id="260670"/>
    <lineage>
        <taxon>Eukaryota</taxon>
        <taxon>Fungi</taxon>
        <taxon>Dikarya</taxon>
        <taxon>Ascomycota</taxon>
        <taxon>Pezizomycotina</taxon>
        <taxon>Sordariomycetes</taxon>
        <taxon>Sordariomycetidae</taxon>
        <taxon>Sordariales</taxon>
        <taxon>Lasiosphaeriaceae</taxon>
        <taxon>Lasiosphaeris</taxon>
    </lineage>
</organism>
<dbReference type="PROSITE" id="PS50191">
    <property type="entry name" value="CRAL_TRIO"/>
    <property type="match status" value="1"/>
</dbReference>
<dbReference type="GO" id="GO:0008526">
    <property type="term" value="F:phosphatidylinositol transfer activity"/>
    <property type="evidence" value="ECO:0007669"/>
    <property type="project" value="TreeGrafter"/>
</dbReference>
<dbReference type="Pfam" id="PF00650">
    <property type="entry name" value="CRAL_TRIO"/>
    <property type="match status" value="1"/>
</dbReference>
<evidence type="ECO:0000256" key="1">
    <source>
        <dbReference type="SAM" id="MobiDB-lite"/>
    </source>
</evidence>
<dbReference type="Pfam" id="PF13602">
    <property type="entry name" value="ADH_zinc_N_2"/>
    <property type="match status" value="1"/>
</dbReference>
<evidence type="ECO:0000313" key="3">
    <source>
        <dbReference type="EMBL" id="KAK0719633.1"/>
    </source>
</evidence>
<dbReference type="InterPro" id="IPR013154">
    <property type="entry name" value="ADH-like_N"/>
</dbReference>
<dbReference type="PANTHER" id="PTHR45824">
    <property type="entry name" value="GH16843P"/>
    <property type="match status" value="1"/>
</dbReference>
<dbReference type="SUPFAM" id="SSF50129">
    <property type="entry name" value="GroES-like"/>
    <property type="match status" value="1"/>
</dbReference>
<dbReference type="EMBL" id="JAUKUA010000003">
    <property type="protein sequence ID" value="KAK0719633.1"/>
    <property type="molecule type" value="Genomic_DNA"/>
</dbReference>
<dbReference type="Gene3D" id="3.90.180.10">
    <property type="entry name" value="Medium-chain alcohol dehydrogenases, catalytic domain"/>
    <property type="match status" value="2"/>
</dbReference>
<evidence type="ECO:0000259" key="2">
    <source>
        <dbReference type="PROSITE" id="PS50191"/>
    </source>
</evidence>
<dbReference type="AlphaFoldDB" id="A0AA40APJ2"/>
<dbReference type="Pfam" id="PF08240">
    <property type="entry name" value="ADH_N"/>
    <property type="match status" value="1"/>
</dbReference>
<dbReference type="SMART" id="SM00516">
    <property type="entry name" value="SEC14"/>
    <property type="match status" value="1"/>
</dbReference>
<dbReference type="InterPro" id="IPR011074">
    <property type="entry name" value="CRAL/TRIO_N_dom"/>
</dbReference>
<dbReference type="PANTHER" id="PTHR45824:SF29">
    <property type="entry name" value="GH16843P"/>
    <property type="match status" value="1"/>
</dbReference>
<sequence length="649" mass="72702">MATAVSEPPAPVEGIQEKVSGPLLIPLPNPSAKGKPVEHPALTEDQQKKYEWLLEHVKEWTEVPSAKEKTGPLTDNEKQWLTRECLLRYLRATKWHEKEAGKRLLDTLTWRRDYGVEINVLTPEHCSPENETGKQIILGYDKEGRPCHYLSPGRQNTEASPRQVQHLVFMLERVIEMMPAQVETLSLMIDYKPSKTRSNTNPGIAMAREVLNILQNHYPERLGKALIINTPWFVHGFFKIITPFIDPHTREKLKFNEDMTQYVPSEQLWTTFKGNLEFEYDHSVYWPALMKLCTERREARKQRWIAGGKHIGESEDYLSGHAATVNNPVPTMTSPNPPTTTKAWTYSKAKGLPRQVLTLTTTHPVAPFPPLLAAEANQDWLLLRVSYAALNPGDVVTMSVLPSFLRSGPAKTACVPTMDVSATVVDFWAAPGSQPGRTFAAGDSVVGFVTFDHLRTTGNGGLQEVVALPARFFVRVPQGKSQREAAGLLLAGCTAWQQVVLDYTRYGDLVGELATRYGGKPFDVIIDGWGNQMLFNHCARFLKPEGFYNAASIHYDGFAAWPVLVSGLTLLWNAIRPKSTWLGGTGRNWMAANMMDPGIEFMEQVVALFTEGKIRVVVDSEWSFEQVHEAFDVLISGRARGKVIVKVAE</sequence>
<protein>
    <recommendedName>
        <fullName evidence="2">CRAL-TRIO domain-containing protein</fullName>
    </recommendedName>
</protein>
<name>A0AA40APJ2_9PEZI</name>
<dbReference type="Gene3D" id="3.40.50.720">
    <property type="entry name" value="NAD(P)-binding Rossmann-like Domain"/>
    <property type="match status" value="2"/>
</dbReference>
<dbReference type="InterPro" id="IPR036273">
    <property type="entry name" value="CRAL/TRIO_N_dom_sf"/>
</dbReference>
<dbReference type="InterPro" id="IPR011032">
    <property type="entry name" value="GroES-like_sf"/>
</dbReference>
<keyword evidence="4" id="KW-1185">Reference proteome</keyword>
<feature type="region of interest" description="Disordered" evidence="1">
    <location>
        <begin position="1"/>
        <end position="38"/>
    </location>
</feature>
<dbReference type="InterPro" id="IPR036291">
    <property type="entry name" value="NAD(P)-bd_dom_sf"/>
</dbReference>
<proteinExistence type="predicted"/>
<dbReference type="InterPro" id="IPR001251">
    <property type="entry name" value="CRAL-TRIO_dom"/>
</dbReference>
<dbReference type="SMART" id="SM00829">
    <property type="entry name" value="PKS_ER"/>
    <property type="match status" value="1"/>
</dbReference>
<dbReference type="GO" id="GO:0008289">
    <property type="term" value="F:lipid binding"/>
    <property type="evidence" value="ECO:0007669"/>
    <property type="project" value="UniProtKB-ARBA"/>
</dbReference>